<gene>
    <name evidence="2" type="ORF">EKM59_03095</name>
</gene>
<comment type="caution">
    <text evidence="2">The sequence shown here is derived from an EMBL/GenBank/DDBJ whole genome shotgun (WGS) entry which is preliminary data.</text>
</comment>
<feature type="transmembrane region" description="Helical" evidence="1">
    <location>
        <begin position="44"/>
        <end position="64"/>
    </location>
</feature>
<proteinExistence type="predicted"/>
<dbReference type="EMBL" id="RZGR01000006">
    <property type="protein sequence ID" value="RUQ89758.1"/>
    <property type="molecule type" value="Genomic_DNA"/>
</dbReference>
<dbReference type="Pfam" id="PF06691">
    <property type="entry name" value="DUF1189"/>
    <property type="match status" value="1"/>
</dbReference>
<feature type="transmembrane region" description="Helical" evidence="1">
    <location>
        <begin position="240"/>
        <end position="258"/>
    </location>
</feature>
<evidence type="ECO:0000256" key="1">
    <source>
        <dbReference type="SAM" id="Phobius"/>
    </source>
</evidence>
<accession>A0A433JL99</accession>
<dbReference type="Proteomes" id="UP000288012">
    <property type="component" value="Unassembled WGS sequence"/>
</dbReference>
<keyword evidence="1" id="KW-1133">Transmembrane helix</keyword>
<sequence length="294" mass="33488">MIKGKGKLRALDAPVYRYWQAVYLSFYSYRLYVDVFKRWRGYGILYLLFLLTLTTIPLALRMIVEFNTFFNEQVLFPLQELPPLYVQDGKISLDKPTPYFIKNKGGEVVAIVDTTGSITSIKNKQYPHLTMLITSNQIHFRPPVPQLFFSQQIPGTLKEDSVYTQTLTNHTNEIFVAKKWVQASGILNMKLLADALIYPMLLGFFISLYLVLMLILGFLGQVFASTLFGLKLRFKDSTRLFAVSVTPQVIFSTLLLIAKISFAASGLVNMILVAVYYSYAVASVKREHTKMVLS</sequence>
<protein>
    <submittedName>
        <fullName evidence="2">DUF1189 domain-containing protein</fullName>
    </submittedName>
</protein>
<keyword evidence="1" id="KW-0472">Membrane</keyword>
<organism evidence="2 3">
    <name type="scientific">Legionella septentrionalis</name>
    <dbReference type="NCBI Taxonomy" id="2498109"/>
    <lineage>
        <taxon>Bacteria</taxon>
        <taxon>Pseudomonadati</taxon>
        <taxon>Pseudomonadota</taxon>
        <taxon>Gammaproteobacteria</taxon>
        <taxon>Legionellales</taxon>
        <taxon>Legionellaceae</taxon>
        <taxon>Legionella</taxon>
    </lineage>
</organism>
<evidence type="ECO:0000313" key="2">
    <source>
        <dbReference type="EMBL" id="RUQ89758.1"/>
    </source>
</evidence>
<reference evidence="2 3" key="1">
    <citation type="submission" date="2018-12" db="EMBL/GenBank/DDBJ databases">
        <title>Legionella sp,whole genome shotgun sequence.</title>
        <authorList>
            <person name="Wu H."/>
        </authorList>
    </citation>
    <scope>NUCLEOTIDE SEQUENCE [LARGE SCALE GENOMIC DNA]</scope>
    <source>
        <strain evidence="3">km714</strain>
    </source>
</reference>
<name>A0A433JL99_9GAMM</name>
<dbReference type="InterPro" id="IPR009574">
    <property type="entry name" value="DUF1189"/>
</dbReference>
<evidence type="ECO:0000313" key="3">
    <source>
        <dbReference type="Proteomes" id="UP000288012"/>
    </source>
</evidence>
<keyword evidence="3" id="KW-1185">Reference proteome</keyword>
<keyword evidence="1" id="KW-0812">Transmembrane</keyword>
<feature type="transmembrane region" description="Helical" evidence="1">
    <location>
        <begin position="196"/>
        <end position="219"/>
    </location>
</feature>
<feature type="transmembrane region" description="Helical" evidence="1">
    <location>
        <begin position="264"/>
        <end position="284"/>
    </location>
</feature>
<dbReference type="AlphaFoldDB" id="A0A433JL99"/>
<dbReference type="RefSeq" id="WP_127111109.1">
    <property type="nucleotide sequence ID" value="NZ_RZGR01000006.1"/>
</dbReference>